<dbReference type="GO" id="GO:0016251">
    <property type="term" value="F:RNA polymerase II general transcription initiation factor activity"/>
    <property type="evidence" value="ECO:0007669"/>
    <property type="project" value="TreeGrafter"/>
</dbReference>
<evidence type="ECO:0000313" key="8">
    <source>
        <dbReference type="EMBL" id="KRX24859.1"/>
    </source>
</evidence>
<keyword evidence="3" id="KW-0805">Transcription regulation</keyword>
<dbReference type="Pfam" id="PF05236">
    <property type="entry name" value="TAF4"/>
    <property type="match status" value="1"/>
</dbReference>
<evidence type="ECO:0000256" key="3">
    <source>
        <dbReference type="ARBA" id="ARBA00023015"/>
    </source>
</evidence>
<dbReference type="AlphaFoldDB" id="A0A0V0SDU9"/>
<dbReference type="GO" id="GO:0006367">
    <property type="term" value="P:transcription initiation at RNA polymerase II promoter"/>
    <property type="evidence" value="ECO:0007669"/>
    <property type="project" value="TreeGrafter"/>
</dbReference>
<protein>
    <submittedName>
        <fullName evidence="8">Transcription initiation factor TFIID subunit 4</fullName>
    </submittedName>
</protein>
<dbReference type="InterPro" id="IPR009072">
    <property type="entry name" value="Histone-fold"/>
</dbReference>
<dbReference type="InterPro" id="IPR003894">
    <property type="entry name" value="TAFH_NHR1"/>
</dbReference>
<feature type="compositionally biased region" description="Polar residues" evidence="6">
    <location>
        <begin position="160"/>
        <end position="175"/>
    </location>
</feature>
<dbReference type="GO" id="GO:0003743">
    <property type="term" value="F:translation initiation factor activity"/>
    <property type="evidence" value="ECO:0007669"/>
    <property type="project" value="UniProtKB-KW"/>
</dbReference>
<keyword evidence="4" id="KW-0804">Transcription</keyword>
<dbReference type="EMBL" id="JYDL01000015">
    <property type="protein sequence ID" value="KRX24859.1"/>
    <property type="molecule type" value="Genomic_DNA"/>
</dbReference>
<dbReference type="PANTHER" id="PTHR15138:SF14">
    <property type="entry name" value="TRANSCRIPTION INITIATION FACTOR TFIID SUBUNIT 4"/>
    <property type="match status" value="1"/>
</dbReference>
<comment type="similarity">
    <text evidence="2">Belongs to the TAF4 family.</text>
</comment>
<evidence type="ECO:0000256" key="1">
    <source>
        <dbReference type="ARBA" id="ARBA00004123"/>
    </source>
</evidence>
<evidence type="ECO:0000259" key="7">
    <source>
        <dbReference type="PROSITE" id="PS51119"/>
    </source>
</evidence>
<keyword evidence="8" id="KW-0648">Protein biosynthesis</keyword>
<dbReference type="InterPro" id="IPR007900">
    <property type="entry name" value="TAF4_C"/>
</dbReference>
<sequence>MQFERMIEIKLTIKNRYLPFVKYYCQHVSRWKMIDNMGDVGGLEKLLNSEVDEAALKQISGTLKSELISPQKSQVGMPSNLSSINTNFVYQNGPASQALWKPNITVSSELPSVINSVSLKDAVSNVNGGRGERTPLIQQSHSRTVSPGPARSYFRIVSNVDGNTNGSQSSENMASSRRRLESTDVKPIIQATLQSTSRSGNATEQNSSAMCSLNRTSQSPLSFMRTTNLMPGNLPQPRFNGAAQVTSLEKSLTTPATIAVCGVDLRQRTPLLQNSTLQTQSISQGISTAQTGIAPKTAATILRTTTGQLVLVTGGASLPVQVKSELPIQTIVVSSSQPKQTTSSVTAQHHSSTIVHTSYMQQRQPVSTSSTLASGYHHGSQNQSAPAPTPAGNSTPISLDQGEKKCMSFLKTLIRLAKDKGNPSVINEVNRLVRDLLMSKISPPAFTSRIPAVLNSKPQANLLPFLESVLPSVQREFSAGNLVIEGLNDTEIHPTNASNCAHPSPKTSPNFFSTPSRTVSISTSQPTQQHQQQHLVCPAVSTNSGAASANISGPYIVATPVNVRPMAGNMGLHQGGVQVHQQYPSVAHQLSSCQPTSVEMPFRPAPLPTQPSFVSEIINTQDKSTAVATAANSRTSPAINGSSSIALSSQSLLSATPQHQHQHQQQQQQQQQQPQILLQQQQQPSADSGKSHSVSAVTENLHLFIYSCTCIFRREPEDDINDVAAMGGVNLAEESQKILASTADLFSTEMQSCGPEPTFLDLSSLQERMQASCSGVNVESFQPDCCQLLSIACETRLRGLLEKMCAAAEHRTENLRTNPFYYQVSDVRGQLRFLEHLNEQCQKRRGERERELLFRMAKSRSSKIEQEELRNRSANAAAQAALASSRKRPLQQTTGASDSQQPVALGVFGANSGNFSLGTATNSAEGLIRFQSTTRPRMKRINLKDFQFVLRTDRYAKYSKVLIESEFK</sequence>
<evidence type="ECO:0000256" key="5">
    <source>
        <dbReference type="ARBA" id="ARBA00023242"/>
    </source>
</evidence>
<dbReference type="GO" id="GO:0046982">
    <property type="term" value="F:protein heterodimerization activity"/>
    <property type="evidence" value="ECO:0007669"/>
    <property type="project" value="InterPro"/>
</dbReference>
<feature type="region of interest" description="Disordered" evidence="6">
    <location>
        <begin position="651"/>
        <end position="693"/>
    </location>
</feature>
<feature type="compositionally biased region" description="Low complexity" evidence="6">
    <location>
        <begin position="651"/>
        <end position="684"/>
    </location>
</feature>
<proteinExistence type="inferred from homology"/>
<keyword evidence="9" id="KW-1185">Reference proteome</keyword>
<dbReference type="GO" id="GO:0005669">
    <property type="term" value="C:transcription factor TFIID complex"/>
    <property type="evidence" value="ECO:0007669"/>
    <property type="project" value="InterPro"/>
</dbReference>
<evidence type="ECO:0000313" key="9">
    <source>
        <dbReference type="Proteomes" id="UP000054630"/>
    </source>
</evidence>
<dbReference type="SMART" id="SM00549">
    <property type="entry name" value="TAFH"/>
    <property type="match status" value="1"/>
</dbReference>
<gene>
    <name evidence="8" type="primary">Taf4</name>
    <name evidence="8" type="ORF">T07_5407</name>
</gene>
<dbReference type="Pfam" id="PF07531">
    <property type="entry name" value="TAFH"/>
    <property type="match status" value="1"/>
</dbReference>
<keyword evidence="5" id="KW-0539">Nucleus</keyword>
<organism evidence="8 9">
    <name type="scientific">Trichinella nelsoni</name>
    <dbReference type="NCBI Taxonomy" id="6336"/>
    <lineage>
        <taxon>Eukaryota</taxon>
        <taxon>Metazoa</taxon>
        <taxon>Ecdysozoa</taxon>
        <taxon>Nematoda</taxon>
        <taxon>Enoplea</taxon>
        <taxon>Dorylaimia</taxon>
        <taxon>Trichinellida</taxon>
        <taxon>Trichinellidae</taxon>
        <taxon>Trichinella</taxon>
    </lineage>
</organism>
<dbReference type="Proteomes" id="UP000054630">
    <property type="component" value="Unassembled WGS sequence"/>
</dbReference>
<evidence type="ECO:0000256" key="4">
    <source>
        <dbReference type="ARBA" id="ARBA00023163"/>
    </source>
</evidence>
<feature type="region of interest" description="Disordered" evidence="6">
    <location>
        <begin position="159"/>
        <end position="185"/>
    </location>
</feature>
<comment type="caution">
    <text evidence="8">The sequence shown here is derived from an EMBL/GenBank/DDBJ whole genome shotgun (WGS) entry which is preliminary data.</text>
</comment>
<evidence type="ECO:0000256" key="6">
    <source>
        <dbReference type="SAM" id="MobiDB-lite"/>
    </source>
</evidence>
<reference evidence="8 9" key="1">
    <citation type="submission" date="2015-01" db="EMBL/GenBank/DDBJ databases">
        <title>Evolution of Trichinella species and genotypes.</title>
        <authorList>
            <person name="Korhonen P.K."/>
            <person name="Edoardo P."/>
            <person name="Giuseppe L.R."/>
            <person name="Gasser R.B."/>
        </authorList>
    </citation>
    <scope>NUCLEOTIDE SEQUENCE [LARGE SCALE GENOMIC DNA]</scope>
    <source>
        <strain evidence="8">ISS37</strain>
    </source>
</reference>
<evidence type="ECO:0000256" key="2">
    <source>
        <dbReference type="ARBA" id="ARBA00006178"/>
    </source>
</evidence>
<dbReference type="PANTHER" id="PTHR15138">
    <property type="entry name" value="TRANSCRIPTION INITIATION FACTOR TFIID SUBUNIT 4"/>
    <property type="match status" value="1"/>
</dbReference>
<dbReference type="SUPFAM" id="SSF158553">
    <property type="entry name" value="TAFH domain-like"/>
    <property type="match status" value="1"/>
</dbReference>
<dbReference type="GO" id="GO:0003677">
    <property type="term" value="F:DNA binding"/>
    <property type="evidence" value="ECO:0007669"/>
    <property type="project" value="TreeGrafter"/>
</dbReference>
<dbReference type="PROSITE" id="PS51119">
    <property type="entry name" value="TAFH"/>
    <property type="match status" value="1"/>
</dbReference>
<comment type="subcellular location">
    <subcellularLocation>
        <location evidence="1">Nucleus</location>
    </subcellularLocation>
</comment>
<dbReference type="InterPro" id="IPR045144">
    <property type="entry name" value="TAF4"/>
</dbReference>
<keyword evidence="8" id="KW-0396">Initiation factor</keyword>
<dbReference type="CDD" id="cd08045">
    <property type="entry name" value="HFD_TAF4"/>
    <property type="match status" value="1"/>
</dbReference>
<feature type="domain" description="TAFH" evidence="7">
    <location>
        <begin position="391"/>
        <end position="496"/>
    </location>
</feature>
<dbReference type="OrthoDB" id="21060at2759"/>
<dbReference type="Gene3D" id="1.20.120.1110">
    <property type="entry name" value="TAFH/NHR1 domain"/>
    <property type="match status" value="1"/>
</dbReference>
<dbReference type="STRING" id="6336.A0A0V0SDU9"/>
<name>A0A0V0SDU9_9BILA</name>
<feature type="region of interest" description="Disordered" evidence="6">
    <location>
        <begin position="357"/>
        <end position="398"/>
    </location>
</feature>
<dbReference type="Gene3D" id="1.10.20.10">
    <property type="entry name" value="Histone, subunit A"/>
    <property type="match status" value="1"/>
</dbReference>
<dbReference type="InterPro" id="IPR037249">
    <property type="entry name" value="TAFH/NHR1_dom_sf"/>
</dbReference>
<accession>A0A0V0SDU9</accession>